<dbReference type="Pfam" id="PF12616">
    <property type="entry name" value="DUF3775"/>
    <property type="match status" value="1"/>
</dbReference>
<evidence type="ECO:0000313" key="2">
    <source>
        <dbReference type="Proteomes" id="UP001148313"/>
    </source>
</evidence>
<keyword evidence="2" id="KW-1185">Reference proteome</keyword>
<gene>
    <name evidence="1" type="ORF">OOZ53_05830</name>
</gene>
<dbReference type="InterPro" id="IPR022254">
    <property type="entry name" value="DUF3775"/>
</dbReference>
<dbReference type="EMBL" id="JAPJZH010000003">
    <property type="protein sequence ID" value="MDA4844859.1"/>
    <property type="molecule type" value="Genomic_DNA"/>
</dbReference>
<evidence type="ECO:0000313" key="1">
    <source>
        <dbReference type="EMBL" id="MDA4844859.1"/>
    </source>
</evidence>
<proteinExistence type="predicted"/>
<reference evidence="1" key="1">
    <citation type="submission" date="2022-11" db="EMBL/GenBank/DDBJ databases">
        <title>Hoeflea poritis sp. nov., isolated from scleractinian coral Porites lutea.</title>
        <authorList>
            <person name="Zhang G."/>
            <person name="Wei Q."/>
            <person name="Cai L."/>
        </authorList>
    </citation>
    <scope>NUCLEOTIDE SEQUENCE</scope>
    <source>
        <strain evidence="1">E7-10</strain>
    </source>
</reference>
<accession>A0ABT4VJI3</accession>
<dbReference type="Proteomes" id="UP001148313">
    <property type="component" value="Unassembled WGS sequence"/>
</dbReference>
<sequence length="135" mass="15133">MLEISTEKVCFTIIKARAFDVKDAVTDPDPGSNASDDAMYAVLESHRDDPVEEELTSFISSLTVDEQIDLVALAWLGRDDDYDRNDWDDIRAQATDASNDRTAQYLLGMPMLADYLEEGLSELGLSCDEFEFSHL</sequence>
<organism evidence="1 2">
    <name type="scientific">Hoeflea poritis</name>
    <dbReference type="NCBI Taxonomy" id="2993659"/>
    <lineage>
        <taxon>Bacteria</taxon>
        <taxon>Pseudomonadati</taxon>
        <taxon>Pseudomonadota</taxon>
        <taxon>Alphaproteobacteria</taxon>
        <taxon>Hyphomicrobiales</taxon>
        <taxon>Rhizobiaceae</taxon>
        <taxon>Hoeflea</taxon>
    </lineage>
</organism>
<name>A0ABT4VJI3_9HYPH</name>
<dbReference type="RefSeq" id="WP_271088408.1">
    <property type="nucleotide sequence ID" value="NZ_JAPJZH010000003.1"/>
</dbReference>
<comment type="caution">
    <text evidence="1">The sequence shown here is derived from an EMBL/GenBank/DDBJ whole genome shotgun (WGS) entry which is preliminary data.</text>
</comment>
<protein>
    <submittedName>
        <fullName evidence="1">DUF3775 domain-containing protein</fullName>
    </submittedName>
</protein>